<evidence type="ECO:0000313" key="5">
    <source>
        <dbReference type="EMBL" id="VGO13195.1"/>
    </source>
</evidence>
<feature type="domain" description="Glycosyl-hydrolase family 116 N-terminal" evidence="4">
    <location>
        <begin position="504"/>
        <end position="794"/>
    </location>
</feature>
<keyword evidence="6" id="KW-1185">Reference proteome</keyword>
<dbReference type="Pfam" id="PF12215">
    <property type="entry name" value="Glyco_hydr_116N"/>
    <property type="match status" value="1"/>
</dbReference>
<feature type="region of interest" description="Disordered" evidence="1">
    <location>
        <begin position="751"/>
        <end position="770"/>
    </location>
</feature>
<dbReference type="PANTHER" id="PTHR12654">
    <property type="entry name" value="BILE ACID BETA-GLUCOSIDASE-RELATED"/>
    <property type="match status" value="1"/>
</dbReference>
<proteinExistence type="predicted"/>
<evidence type="ECO:0000313" key="6">
    <source>
        <dbReference type="Proteomes" id="UP000366872"/>
    </source>
</evidence>
<dbReference type="Gene3D" id="1.50.10.10">
    <property type="match status" value="1"/>
</dbReference>
<dbReference type="Proteomes" id="UP000366872">
    <property type="component" value="Unassembled WGS sequence"/>
</dbReference>
<organism evidence="5 6">
    <name type="scientific">Pontiella desulfatans</name>
    <dbReference type="NCBI Taxonomy" id="2750659"/>
    <lineage>
        <taxon>Bacteria</taxon>
        <taxon>Pseudomonadati</taxon>
        <taxon>Kiritimatiellota</taxon>
        <taxon>Kiritimatiellia</taxon>
        <taxon>Kiritimatiellales</taxon>
        <taxon>Pontiellaceae</taxon>
        <taxon>Pontiella</taxon>
    </lineage>
</organism>
<dbReference type="PANTHER" id="PTHR12654:SF4">
    <property type="entry name" value="PB1 DOMAIN-CONTAINING PROTEIN"/>
    <property type="match status" value="1"/>
</dbReference>
<dbReference type="Gene3D" id="2.60.120.200">
    <property type="match status" value="1"/>
</dbReference>
<dbReference type="SUPFAM" id="SSF48208">
    <property type="entry name" value="Six-hairpin glycosidases"/>
    <property type="match status" value="1"/>
</dbReference>
<feature type="domain" description="Glycosyl-hydrolase family 116 catalytic region" evidence="3">
    <location>
        <begin position="908"/>
        <end position="1148"/>
    </location>
</feature>
<dbReference type="InterPro" id="IPR008928">
    <property type="entry name" value="6-hairpin_glycosidase_sf"/>
</dbReference>
<feature type="chain" id="PRO_5025505529" description="Glucosylceramidase" evidence="2">
    <location>
        <begin position="25"/>
        <end position="1308"/>
    </location>
</feature>
<name>A0A6C2U004_PONDE</name>
<evidence type="ECO:0000256" key="2">
    <source>
        <dbReference type="SAM" id="SignalP"/>
    </source>
</evidence>
<dbReference type="InterPro" id="IPR012341">
    <property type="entry name" value="6hp_glycosidase-like_sf"/>
</dbReference>
<evidence type="ECO:0008006" key="7">
    <source>
        <dbReference type="Google" id="ProtNLM"/>
    </source>
</evidence>
<accession>A0A6C2U004</accession>
<dbReference type="EMBL" id="CAAHFG010000001">
    <property type="protein sequence ID" value="VGO13195.1"/>
    <property type="molecule type" value="Genomic_DNA"/>
</dbReference>
<reference evidence="5 6" key="1">
    <citation type="submission" date="2019-04" db="EMBL/GenBank/DDBJ databases">
        <authorList>
            <person name="Van Vliet M D."/>
        </authorList>
    </citation>
    <scope>NUCLEOTIDE SEQUENCE [LARGE SCALE GENOMIC DNA]</scope>
    <source>
        <strain evidence="5 6">F1</strain>
    </source>
</reference>
<sequence>MMKLENMLGLVLLGGALVAQAAMAAGTVFNFNIGEAKNGYETIGTEVWNNTSVGTFSAIQDASGTEQGGVSVGIDLDATTEGYNAKDKNGGGYISAELGGMSRSLVYALKGNKTTTVTISGLGANTLWNLDVFAGLNVAGRNQNISINGGPSKLYTCGNEAGGIYASHAPITFSNISADGNGTLTVGLTGASPSNVSFIQGLTLTSVLDWTPAAVSEQAPNPVASNNDFAKALKAHPELRAHWSFDGNLADATGQATAKADAAVSFAEGVLGQALKVDAQSPASVPQADWLMGKKGSRVTLELFFKVLSAPTGNKDVVLMGQTTGQKVRYLIGVKNDLSALLYRGGQNQSVLTTIHLPTDQPIKVGRWYHLAITSYDLDLRAYIDGYECALTGGAFEFTRNGPKNSTMTFGTTPFASLVTGDILLDEVAVYGEGLSQVEIQNHIKVAGFGDHLNAVGEIVAKVAAERDAVRARKQAAMRADPALTAPGEPRVYEGEHLEAIAFQVGGIGSGSIQFNGKAEPAVWQIAKNFEERRIENCFLAVRAQTQGGQPVVRALQTEAVGPFAAMTSLQFEGEYPFAKYRFEEPALPVQVELEVFNPLIPMDLKNSAIPCAIYTVTARNTSSSPVKLDVLAAQRNALGYTGGAYGMNLNKVVRDGVATMLHMTKQSTAADMVLMTLASGASGVASFDSTASLHSTFSKNGACKGAAQAGPSAKDETLDGALSAPMELAPGETKSVTIALTWYFNNTKHGSGKRSKAMEGEPASGPWSHGGQQYATWWPNAMGVADYLKDHLDDLIARTRRYHDTLYASNLPRWLLDRMSSPLAVLRSQTCWWAADGYFGAWEGSRQNMGSCGGNCTHVWQYAQGHARLFPELGRIMRHQDFAQQKPNGLFPNRHGGGEAAADGFFGTILNTYREHLCSADDEWVKKKWPDVKRAMEFGMEEWDTNHDGYLQNRQHNTLDGKMWGCSSWIGSLYLSALEAAARIADIAGDAKTAAEYRSIRASGQKMQNERLWNGEYYIQEVGVQREQDYLDGCHIDQLLGDWWAGQLGIEPSFPADRSRKAMESLFKYNYLADSHGHSLKPRQYYEVDDGGIKMITWPKNPQPIPGMKYGDEVMTGFEYAAAATMMQNGLQDEGLILFKTIHNRYDGRLRTEGVTDLGVAAWGYSGNPFGDDECGKYYGRSLSSWSALLVLQGFLYDGPAGRIGFRPRWQPENHQSFFTAAEGYGLYSQTLTGNRLEASIELSEGQLRLTEVVLAAPGQPKSVTATLNGKTLESSFSAKNGDVTLKLQQPLTLKDGQQLDVQVDGR</sequence>
<dbReference type="GO" id="GO:0008422">
    <property type="term" value="F:beta-glucosidase activity"/>
    <property type="evidence" value="ECO:0007669"/>
    <property type="project" value="TreeGrafter"/>
</dbReference>
<dbReference type="InterPro" id="IPR052566">
    <property type="entry name" value="Non-lysos_glucosylceramidase"/>
</dbReference>
<dbReference type="InterPro" id="IPR006775">
    <property type="entry name" value="GH116_catalytic"/>
</dbReference>
<dbReference type="Pfam" id="PF04685">
    <property type="entry name" value="DUF608"/>
    <property type="match status" value="1"/>
</dbReference>
<dbReference type="SUPFAM" id="SSF49899">
    <property type="entry name" value="Concanavalin A-like lectins/glucanases"/>
    <property type="match status" value="1"/>
</dbReference>
<evidence type="ECO:0000256" key="1">
    <source>
        <dbReference type="SAM" id="MobiDB-lite"/>
    </source>
</evidence>
<keyword evidence="2" id="KW-0732">Signal</keyword>
<gene>
    <name evidence="5" type="ORF">PDESU_01749</name>
</gene>
<protein>
    <recommendedName>
        <fullName evidence="7">Glucosylceramidase</fullName>
    </recommendedName>
</protein>
<dbReference type="GO" id="GO:0005975">
    <property type="term" value="P:carbohydrate metabolic process"/>
    <property type="evidence" value="ECO:0007669"/>
    <property type="project" value="InterPro"/>
</dbReference>
<evidence type="ECO:0000259" key="3">
    <source>
        <dbReference type="Pfam" id="PF04685"/>
    </source>
</evidence>
<dbReference type="RefSeq" id="WP_222847112.1">
    <property type="nucleotide sequence ID" value="NZ_CAAHFG010000001.1"/>
</dbReference>
<dbReference type="InterPro" id="IPR024462">
    <property type="entry name" value="GH116_N"/>
</dbReference>
<evidence type="ECO:0000259" key="4">
    <source>
        <dbReference type="Pfam" id="PF12215"/>
    </source>
</evidence>
<dbReference type="Pfam" id="PF13385">
    <property type="entry name" value="Laminin_G_3"/>
    <property type="match status" value="1"/>
</dbReference>
<feature type="signal peptide" evidence="2">
    <location>
        <begin position="1"/>
        <end position="24"/>
    </location>
</feature>
<dbReference type="InterPro" id="IPR013320">
    <property type="entry name" value="ConA-like_dom_sf"/>
</dbReference>